<protein>
    <submittedName>
        <fullName evidence="3">Uncharacterized protein</fullName>
    </submittedName>
</protein>
<dbReference type="WBParaSite" id="nRc.2.0.1.t24891-RA">
    <property type="protein sequence ID" value="nRc.2.0.1.t24891-RA"/>
    <property type="gene ID" value="nRc.2.0.1.g24891"/>
</dbReference>
<dbReference type="Proteomes" id="UP000887565">
    <property type="component" value="Unplaced"/>
</dbReference>
<dbReference type="AlphaFoldDB" id="A0A915JEI0"/>
<sequence>MRERKKNEKQRNNLPFGKETTRDRPGEEILHWPGQEEEFYTGRGRVVFNGGAEIFLDDFRKMRNDRCGKKALVGSQISFFNLVKL</sequence>
<proteinExistence type="predicted"/>
<evidence type="ECO:0000313" key="3">
    <source>
        <dbReference type="WBParaSite" id="nRc.2.0.1.t24891-RA"/>
    </source>
</evidence>
<feature type="region of interest" description="Disordered" evidence="1">
    <location>
        <begin position="1"/>
        <end position="25"/>
    </location>
</feature>
<feature type="compositionally biased region" description="Basic and acidic residues" evidence="1">
    <location>
        <begin position="1"/>
        <end position="11"/>
    </location>
</feature>
<evidence type="ECO:0000313" key="2">
    <source>
        <dbReference type="Proteomes" id="UP000887565"/>
    </source>
</evidence>
<accession>A0A915JEI0</accession>
<evidence type="ECO:0000256" key="1">
    <source>
        <dbReference type="SAM" id="MobiDB-lite"/>
    </source>
</evidence>
<name>A0A915JEI0_ROMCU</name>
<keyword evidence="2" id="KW-1185">Reference proteome</keyword>
<reference evidence="3" key="1">
    <citation type="submission" date="2022-11" db="UniProtKB">
        <authorList>
            <consortium name="WormBaseParasite"/>
        </authorList>
    </citation>
    <scope>IDENTIFICATION</scope>
</reference>
<organism evidence="2 3">
    <name type="scientific">Romanomermis culicivorax</name>
    <name type="common">Nematode worm</name>
    <dbReference type="NCBI Taxonomy" id="13658"/>
    <lineage>
        <taxon>Eukaryota</taxon>
        <taxon>Metazoa</taxon>
        <taxon>Ecdysozoa</taxon>
        <taxon>Nematoda</taxon>
        <taxon>Enoplea</taxon>
        <taxon>Dorylaimia</taxon>
        <taxon>Mermithida</taxon>
        <taxon>Mermithoidea</taxon>
        <taxon>Mermithidae</taxon>
        <taxon>Romanomermis</taxon>
    </lineage>
</organism>